<proteinExistence type="predicted"/>
<keyword evidence="2" id="KW-1185">Reference proteome</keyword>
<accession>A0ABT1VRM4</accession>
<sequence length="78" mass="9161">MNNYFEVVFFSDSKYEKLTAEISYAGQILCQINQDKGPKNLEVEFFHDSRIIHEEEPVKFPLDEFVALMIKTKDDLIT</sequence>
<dbReference type="EMBL" id="JANIET010000002">
    <property type="protein sequence ID" value="MCQ8230200.1"/>
    <property type="molecule type" value="Genomic_DNA"/>
</dbReference>
<evidence type="ECO:0000313" key="1">
    <source>
        <dbReference type="EMBL" id="MCQ8230200.1"/>
    </source>
</evidence>
<organism evidence="1 2">
    <name type="scientific">Pantoea trifolii</name>
    <dbReference type="NCBI Taxonomy" id="2968030"/>
    <lineage>
        <taxon>Bacteria</taxon>
        <taxon>Pseudomonadati</taxon>
        <taxon>Pseudomonadota</taxon>
        <taxon>Gammaproteobacteria</taxon>
        <taxon>Enterobacterales</taxon>
        <taxon>Erwiniaceae</taxon>
        <taxon>Pantoea</taxon>
    </lineage>
</organism>
<gene>
    <name evidence="1" type="ORF">NQH49_22315</name>
</gene>
<comment type="caution">
    <text evidence="1">The sequence shown here is derived from an EMBL/GenBank/DDBJ whole genome shotgun (WGS) entry which is preliminary data.</text>
</comment>
<reference evidence="1 2" key="1">
    <citation type="submission" date="2022-07" db="EMBL/GenBank/DDBJ databases">
        <title>Pantoea trifolii sp. nov. isolated from root nodules of Trifolium rubens.</title>
        <authorList>
            <person name="Kalita M."/>
            <person name="Wdowiak-Wrobel S."/>
            <person name="Marek-Kozaczuk M."/>
            <person name="Palusinska-Szysz M."/>
            <person name="Sokolowski W."/>
            <person name="Coutinho T."/>
            <person name="Hlahane L."/>
        </authorList>
    </citation>
    <scope>NUCLEOTIDE SEQUENCE [LARGE SCALE GENOMIC DNA]</scope>
    <source>
        <strain evidence="1 2">MMK2</strain>
    </source>
</reference>
<protein>
    <submittedName>
        <fullName evidence="1">Uncharacterized protein</fullName>
    </submittedName>
</protein>
<name>A0ABT1VRM4_9GAMM</name>
<dbReference type="Proteomes" id="UP001300015">
    <property type="component" value="Unassembled WGS sequence"/>
</dbReference>
<evidence type="ECO:0000313" key="2">
    <source>
        <dbReference type="Proteomes" id="UP001300015"/>
    </source>
</evidence>
<dbReference type="RefSeq" id="WP_256698910.1">
    <property type="nucleotide sequence ID" value="NZ_JANIES010000002.1"/>
</dbReference>